<keyword evidence="2" id="KW-1185">Reference proteome</keyword>
<name>A0ACB7S9K1_HYAAI</name>
<accession>A0ACB7S9K1</accession>
<proteinExistence type="predicted"/>
<sequence length="513" mass="56527">MLVPQLLYGGGRLPQPFLNGFSFRLRSNPRDDTTPPLPVDALRADKRPAVSPRRPLYVAVLAAYLGTMTLGFAITYSSPALPDIRPKMNLTIDDGAWFGSLVKCGSIFGGLLAGPIMNMVGRRTTLFVSCGWFLAGWLCIIFSKSIPLLFTGRALTGVAVGIVAPAVPVYISEICPSHIRGLLNTGSNVALFCGMLITYVLGKWLNYQNLALALMAPTVLMAVLLFWTKESPRWLIQKGRRGAALDSIVFYQGQQGKKELAAIEESLCGTEHFRLRDLAIPYIYRPFLCMLLVMFVQQSSVVTVIVVYTYDIFRDAGTSMAPEDCSIIIGVVQVAVVAVATVLTDRVGRKILLLVSTFGTSMCLFLFGYSFYLKQHSPDTFSMSYTWLPVVSMGMMFVAFNVGMSHLPWVLLGEMLPLRVKGFATGFCTSFSFGYSFLLIKEFFKLQLLVGVAASYWLFGVLLLVGCVLFGIFIPETKQKTLEEIEVLFGRRMGDFAGDAVVSKSNRMDSISL</sequence>
<organism evidence="1 2">
    <name type="scientific">Hyalomma asiaticum</name>
    <name type="common">Tick</name>
    <dbReference type="NCBI Taxonomy" id="266040"/>
    <lineage>
        <taxon>Eukaryota</taxon>
        <taxon>Metazoa</taxon>
        <taxon>Ecdysozoa</taxon>
        <taxon>Arthropoda</taxon>
        <taxon>Chelicerata</taxon>
        <taxon>Arachnida</taxon>
        <taxon>Acari</taxon>
        <taxon>Parasitiformes</taxon>
        <taxon>Ixodida</taxon>
        <taxon>Ixodoidea</taxon>
        <taxon>Ixodidae</taxon>
        <taxon>Hyalomminae</taxon>
        <taxon>Hyalomma</taxon>
    </lineage>
</organism>
<reference evidence="1" key="1">
    <citation type="submission" date="2020-05" db="EMBL/GenBank/DDBJ databases">
        <title>Large-scale comparative analyses of tick genomes elucidate their genetic diversity and vector capacities.</title>
        <authorList>
            <person name="Jia N."/>
            <person name="Wang J."/>
            <person name="Shi W."/>
            <person name="Du L."/>
            <person name="Sun Y."/>
            <person name="Zhan W."/>
            <person name="Jiang J."/>
            <person name="Wang Q."/>
            <person name="Zhang B."/>
            <person name="Ji P."/>
            <person name="Sakyi L.B."/>
            <person name="Cui X."/>
            <person name="Yuan T."/>
            <person name="Jiang B."/>
            <person name="Yang W."/>
            <person name="Lam T.T.-Y."/>
            <person name="Chang Q."/>
            <person name="Ding S."/>
            <person name="Wang X."/>
            <person name="Zhu J."/>
            <person name="Ruan X."/>
            <person name="Zhao L."/>
            <person name="Wei J."/>
            <person name="Que T."/>
            <person name="Du C."/>
            <person name="Cheng J."/>
            <person name="Dai P."/>
            <person name="Han X."/>
            <person name="Huang E."/>
            <person name="Gao Y."/>
            <person name="Liu J."/>
            <person name="Shao H."/>
            <person name="Ye R."/>
            <person name="Li L."/>
            <person name="Wei W."/>
            <person name="Wang X."/>
            <person name="Wang C."/>
            <person name="Yang T."/>
            <person name="Huo Q."/>
            <person name="Li W."/>
            <person name="Guo W."/>
            <person name="Chen H."/>
            <person name="Zhou L."/>
            <person name="Ni X."/>
            <person name="Tian J."/>
            <person name="Zhou Y."/>
            <person name="Sheng Y."/>
            <person name="Liu T."/>
            <person name="Pan Y."/>
            <person name="Xia L."/>
            <person name="Li J."/>
            <person name="Zhao F."/>
            <person name="Cao W."/>
        </authorList>
    </citation>
    <scope>NUCLEOTIDE SEQUENCE</scope>
    <source>
        <strain evidence="1">Hyas-2018</strain>
    </source>
</reference>
<gene>
    <name evidence="1" type="ORF">HPB50_015569</name>
</gene>
<dbReference type="EMBL" id="CM023485">
    <property type="protein sequence ID" value="KAH6930621.1"/>
    <property type="molecule type" value="Genomic_DNA"/>
</dbReference>
<protein>
    <submittedName>
        <fullName evidence="1">Uncharacterized protein</fullName>
    </submittedName>
</protein>
<comment type="caution">
    <text evidence="1">The sequence shown here is derived from an EMBL/GenBank/DDBJ whole genome shotgun (WGS) entry which is preliminary data.</text>
</comment>
<evidence type="ECO:0000313" key="1">
    <source>
        <dbReference type="EMBL" id="KAH6930621.1"/>
    </source>
</evidence>
<evidence type="ECO:0000313" key="2">
    <source>
        <dbReference type="Proteomes" id="UP000821845"/>
    </source>
</evidence>
<dbReference type="Proteomes" id="UP000821845">
    <property type="component" value="Chromosome 5"/>
</dbReference>